<dbReference type="AlphaFoldDB" id="A0A8J8PES9"/>
<proteinExistence type="inferred from homology"/>
<dbReference type="InterPro" id="IPR035906">
    <property type="entry name" value="MetI-like_sf"/>
</dbReference>
<dbReference type="CDD" id="cd06261">
    <property type="entry name" value="TM_PBP2"/>
    <property type="match status" value="1"/>
</dbReference>
<dbReference type="RefSeq" id="WP_400256336.1">
    <property type="nucleotide sequence ID" value="NZ_CAYAYE010000029.1"/>
</dbReference>
<feature type="transmembrane region" description="Helical" evidence="8">
    <location>
        <begin position="59"/>
        <end position="85"/>
    </location>
</feature>
<protein>
    <recommendedName>
        <fullName evidence="9">ABC transmembrane type-1 domain-containing protein</fullName>
    </recommendedName>
</protein>
<dbReference type="SUPFAM" id="SSF161098">
    <property type="entry name" value="MetI-like"/>
    <property type="match status" value="1"/>
</dbReference>
<comment type="similarity">
    <text evidence="2">Belongs to the binding-protein-dependent transport system permease family. CysTW subfamily.</text>
</comment>
<dbReference type="InterPro" id="IPR000515">
    <property type="entry name" value="MetI-like"/>
</dbReference>
<evidence type="ECO:0000256" key="1">
    <source>
        <dbReference type="ARBA" id="ARBA00004651"/>
    </source>
</evidence>
<feature type="domain" description="ABC transmembrane type-1" evidence="9">
    <location>
        <begin position="60"/>
        <end position="271"/>
    </location>
</feature>
<comment type="subcellular location">
    <subcellularLocation>
        <location evidence="1 8">Cell membrane</location>
        <topology evidence="1 8">Multi-pass membrane protein</topology>
    </subcellularLocation>
</comment>
<evidence type="ECO:0000256" key="6">
    <source>
        <dbReference type="ARBA" id="ARBA00022989"/>
    </source>
</evidence>
<evidence type="ECO:0000256" key="3">
    <source>
        <dbReference type="ARBA" id="ARBA00022448"/>
    </source>
</evidence>
<evidence type="ECO:0000259" key="9">
    <source>
        <dbReference type="PROSITE" id="PS50928"/>
    </source>
</evidence>
<dbReference type="Pfam" id="PF00528">
    <property type="entry name" value="BPD_transp_1"/>
    <property type="match status" value="1"/>
</dbReference>
<keyword evidence="3 8" id="KW-0813">Transport</keyword>
<comment type="caution">
    <text evidence="10">The sequence shown here is derived from an EMBL/GenBank/DDBJ whole genome shotgun (WGS) entry which is preliminary data.</text>
</comment>
<reference evidence="10" key="1">
    <citation type="submission" date="2016-03" db="EMBL/GenBank/DDBJ databases">
        <authorList>
            <person name="Borrel G."/>
            <person name="Mccann A."/>
            <person name="O'Toole P.W."/>
        </authorList>
    </citation>
    <scope>NUCLEOTIDE SEQUENCE</scope>
    <source>
        <strain evidence="10">183</strain>
    </source>
</reference>
<dbReference type="GO" id="GO:0055085">
    <property type="term" value="P:transmembrane transport"/>
    <property type="evidence" value="ECO:0007669"/>
    <property type="project" value="InterPro"/>
</dbReference>
<dbReference type="GO" id="GO:0005886">
    <property type="term" value="C:plasma membrane"/>
    <property type="evidence" value="ECO:0007669"/>
    <property type="project" value="UniProtKB-SubCell"/>
</dbReference>
<dbReference type="Proteomes" id="UP000752814">
    <property type="component" value="Unassembled WGS sequence"/>
</dbReference>
<keyword evidence="6 8" id="KW-1133">Transmembrane helix</keyword>
<evidence type="ECO:0000256" key="8">
    <source>
        <dbReference type="RuleBase" id="RU363032"/>
    </source>
</evidence>
<evidence type="ECO:0000256" key="4">
    <source>
        <dbReference type="ARBA" id="ARBA00022475"/>
    </source>
</evidence>
<keyword evidence="5 8" id="KW-0812">Transmembrane</keyword>
<feature type="transmembrane region" description="Helical" evidence="8">
    <location>
        <begin position="7"/>
        <end position="27"/>
    </location>
</feature>
<feature type="transmembrane region" description="Helical" evidence="8">
    <location>
        <begin position="105"/>
        <end position="129"/>
    </location>
</feature>
<keyword evidence="4" id="KW-1003">Cell membrane</keyword>
<name>A0A8J8PES9_9ARCH</name>
<organism evidence="10 11">
    <name type="scientific">Candidatus Methanomassiliicoccus intestinalis</name>
    <dbReference type="NCBI Taxonomy" id="1406512"/>
    <lineage>
        <taxon>Archaea</taxon>
        <taxon>Methanobacteriati</taxon>
        <taxon>Thermoplasmatota</taxon>
        <taxon>Thermoplasmata</taxon>
        <taxon>Methanomassiliicoccales</taxon>
        <taxon>Methanomassiliicoccaceae</taxon>
        <taxon>Methanomassiliicoccus</taxon>
    </lineage>
</organism>
<dbReference type="EMBL" id="LVVT01000001">
    <property type="protein sequence ID" value="TQS84535.1"/>
    <property type="molecule type" value="Genomic_DNA"/>
</dbReference>
<sequence>MKSKWMPYIALIPVIIIIFLFYIIPIYNTFYESLHDFYGRYVGLETFYNVIASKSFQNAFVYTVELSLITTIISIILSIITAMALKDTFIGKKLVLFCYQFNVSIPHITMATMILFIFSQSGIVSSIAYQLGYIDNWFDFPRIVEGSSMFGTVVSFCLKFIPFIGLSVLSVLMSSSNECENQSLSLGVGKFRTFFYVTLPSLKTSIFSTSMIVFAYCFGSYEVPTILGKTQTLAMLAYNSYNNYYDVNAIYVAYSTSLIIAAVTISAAVIYLYIINRSKAEVTI</sequence>
<evidence type="ECO:0000256" key="7">
    <source>
        <dbReference type="ARBA" id="ARBA00023136"/>
    </source>
</evidence>
<evidence type="ECO:0000313" key="11">
    <source>
        <dbReference type="Proteomes" id="UP000752814"/>
    </source>
</evidence>
<dbReference type="Gene3D" id="1.10.3720.10">
    <property type="entry name" value="MetI-like"/>
    <property type="match status" value="1"/>
</dbReference>
<dbReference type="PROSITE" id="PS50928">
    <property type="entry name" value="ABC_TM1"/>
    <property type="match status" value="1"/>
</dbReference>
<dbReference type="PANTHER" id="PTHR42929:SF1">
    <property type="entry name" value="INNER MEMBRANE ABC TRANSPORTER PERMEASE PROTEIN YDCU-RELATED"/>
    <property type="match status" value="1"/>
</dbReference>
<keyword evidence="7 8" id="KW-0472">Membrane</keyword>
<evidence type="ECO:0000313" key="10">
    <source>
        <dbReference type="EMBL" id="TQS84535.1"/>
    </source>
</evidence>
<gene>
    <name evidence="10" type="ORF">A3207_00375</name>
</gene>
<feature type="transmembrane region" description="Helical" evidence="8">
    <location>
        <begin position="194"/>
        <end position="216"/>
    </location>
</feature>
<evidence type="ECO:0000256" key="2">
    <source>
        <dbReference type="ARBA" id="ARBA00007069"/>
    </source>
</evidence>
<evidence type="ECO:0000256" key="5">
    <source>
        <dbReference type="ARBA" id="ARBA00022692"/>
    </source>
</evidence>
<dbReference type="PANTHER" id="PTHR42929">
    <property type="entry name" value="INNER MEMBRANE ABC TRANSPORTER PERMEASE PROTEIN YDCU-RELATED-RELATED"/>
    <property type="match status" value="1"/>
</dbReference>
<accession>A0A8J8PES9</accession>
<feature type="transmembrane region" description="Helical" evidence="8">
    <location>
        <begin position="149"/>
        <end position="173"/>
    </location>
</feature>
<feature type="transmembrane region" description="Helical" evidence="8">
    <location>
        <begin position="249"/>
        <end position="274"/>
    </location>
</feature>